<dbReference type="SMART" id="SM00240">
    <property type="entry name" value="FHA"/>
    <property type="match status" value="1"/>
</dbReference>
<sequence length="175" mass="19737">MNNYASPLYYNCKKVKCLLLNNLYIGALLDSSGLSKLSLIFKIIIIAIIYLIIAFALRIMYKDMKNGDKKQAKSKKTFGLEVIDGGMSNMMRKGSVIPINREVTIGRKEDNTVVLSEEYISGHHAKIYLKNNNYILEDLKSTNGTTINGEKVYEKVYIRSGDRIEIGTIVFKVIG</sequence>
<dbReference type="PATRIC" id="fig|86416.3.peg.3585"/>
<dbReference type="InterPro" id="IPR008984">
    <property type="entry name" value="SMAD_FHA_dom_sf"/>
</dbReference>
<evidence type="ECO:0000259" key="2">
    <source>
        <dbReference type="PROSITE" id="PS50006"/>
    </source>
</evidence>
<evidence type="ECO:0000313" key="3">
    <source>
        <dbReference type="EMBL" id="AGK98369.1"/>
    </source>
</evidence>
<dbReference type="STRING" id="86416.Clopa_3587"/>
<organism evidence="3 4">
    <name type="scientific">Clostridium pasteurianum BC1</name>
    <dbReference type="NCBI Taxonomy" id="86416"/>
    <lineage>
        <taxon>Bacteria</taxon>
        <taxon>Bacillati</taxon>
        <taxon>Bacillota</taxon>
        <taxon>Clostridia</taxon>
        <taxon>Eubacteriales</taxon>
        <taxon>Clostridiaceae</taxon>
        <taxon>Clostridium</taxon>
    </lineage>
</organism>
<dbReference type="InterPro" id="IPR050923">
    <property type="entry name" value="Cell_Proc_Reg/RNA_Proc"/>
</dbReference>
<proteinExistence type="predicted"/>
<dbReference type="PROSITE" id="PS50006">
    <property type="entry name" value="FHA_DOMAIN"/>
    <property type="match status" value="1"/>
</dbReference>
<accession>R4KCU5</accession>
<dbReference type="Pfam" id="PF00498">
    <property type="entry name" value="FHA"/>
    <property type="match status" value="1"/>
</dbReference>
<keyword evidence="1" id="KW-0472">Membrane</keyword>
<keyword evidence="4" id="KW-1185">Reference proteome</keyword>
<dbReference type="Proteomes" id="UP000013523">
    <property type="component" value="Chromosome"/>
</dbReference>
<dbReference type="eggNOG" id="COG1716">
    <property type="taxonomic scope" value="Bacteria"/>
</dbReference>
<dbReference type="SUPFAM" id="SSF49879">
    <property type="entry name" value="SMAD/FHA domain"/>
    <property type="match status" value="1"/>
</dbReference>
<feature type="transmembrane region" description="Helical" evidence="1">
    <location>
        <begin position="39"/>
        <end position="61"/>
    </location>
</feature>
<dbReference type="AlphaFoldDB" id="R4KCU5"/>
<evidence type="ECO:0000256" key="1">
    <source>
        <dbReference type="SAM" id="Phobius"/>
    </source>
</evidence>
<keyword evidence="1" id="KW-0812">Transmembrane</keyword>
<protein>
    <submittedName>
        <fullName evidence="3">FHA domain-containing protein</fullName>
    </submittedName>
</protein>
<keyword evidence="1" id="KW-1133">Transmembrane helix</keyword>
<dbReference type="KEGG" id="cpas:Clopa_3587"/>
<evidence type="ECO:0000313" key="4">
    <source>
        <dbReference type="Proteomes" id="UP000013523"/>
    </source>
</evidence>
<dbReference type="PANTHER" id="PTHR23308">
    <property type="entry name" value="NUCLEAR INHIBITOR OF PROTEIN PHOSPHATASE-1"/>
    <property type="match status" value="1"/>
</dbReference>
<dbReference type="InterPro" id="IPR000253">
    <property type="entry name" value="FHA_dom"/>
</dbReference>
<dbReference type="EMBL" id="CP003261">
    <property type="protein sequence ID" value="AGK98369.1"/>
    <property type="molecule type" value="Genomic_DNA"/>
</dbReference>
<dbReference type="Gene3D" id="2.60.200.20">
    <property type="match status" value="1"/>
</dbReference>
<gene>
    <name evidence="3" type="ORF">Clopa_3587</name>
</gene>
<dbReference type="HOGENOM" id="CLU_131367_1_1_9"/>
<reference evidence="3 4" key="1">
    <citation type="submission" date="2012-01" db="EMBL/GenBank/DDBJ databases">
        <title>Complete sequence of chromosome of Clostridium pasteurianum BC1.</title>
        <authorList>
            <consortium name="US DOE Joint Genome Institute"/>
            <person name="Lucas S."/>
            <person name="Han J."/>
            <person name="Lapidus A."/>
            <person name="Cheng J.-F."/>
            <person name="Goodwin L."/>
            <person name="Pitluck S."/>
            <person name="Peters L."/>
            <person name="Mikhailova N."/>
            <person name="Teshima H."/>
            <person name="Detter J.C."/>
            <person name="Han C."/>
            <person name="Tapia R."/>
            <person name="Land M."/>
            <person name="Hauser L."/>
            <person name="Kyrpides N."/>
            <person name="Ivanova N."/>
            <person name="Pagani I."/>
            <person name="Dunn J."/>
            <person name="Taghavi S."/>
            <person name="Francis A."/>
            <person name="van der Lelie D."/>
            <person name="Woyke T."/>
        </authorList>
    </citation>
    <scope>NUCLEOTIDE SEQUENCE [LARGE SCALE GENOMIC DNA]</scope>
    <source>
        <strain evidence="3 4">BC1</strain>
    </source>
</reference>
<feature type="domain" description="FHA" evidence="2">
    <location>
        <begin position="103"/>
        <end position="152"/>
    </location>
</feature>
<name>R4KCU5_CLOPA</name>